<dbReference type="EMBL" id="WITK01000002">
    <property type="protein sequence ID" value="MQW91137.1"/>
    <property type="molecule type" value="Genomic_DNA"/>
</dbReference>
<dbReference type="RefSeq" id="WP_153371702.1">
    <property type="nucleotide sequence ID" value="NZ_CP045650.1"/>
</dbReference>
<evidence type="ECO:0000313" key="1">
    <source>
        <dbReference type="EMBL" id="MQW91137.1"/>
    </source>
</evidence>
<evidence type="ECO:0000313" key="4">
    <source>
        <dbReference type="Proteomes" id="UP000480556"/>
    </source>
</evidence>
<dbReference type="Proteomes" id="UP000327478">
    <property type="component" value="Chromosome"/>
</dbReference>
<dbReference type="Proteomes" id="UP000480556">
    <property type="component" value="Unassembled WGS sequence"/>
</dbReference>
<evidence type="ECO:0000313" key="2">
    <source>
        <dbReference type="EMBL" id="QGA11310.1"/>
    </source>
</evidence>
<gene>
    <name evidence="2" type="ORF">GFH30_07835</name>
    <name evidence="1" type="ORF">GHJ48_01770</name>
</gene>
<sequence>MEQEGLLTQYQQLAKQLTRISQSLHEIYQDQLAIVGNLTAQNMFRINHDQHGVVLLNGLFELQFHTPRSMHKQQAQQLANFYAAQYSSESLEEFFLQDLYFLTGDQKPQHSIFLRDKAQYLRQMIIDEVYQWVNGRARVTAFFDHLSTVQADIIDHLMMKEGFYKKPIMIQHVLHQEPIPEDISEMMQGLFSLDYLHDTHFLSVQSLMDSLDEFCFSAGQFLNPAIYRIMSLSFEERFNLHELNEHVDDVELLFQHALEHNNMLGFVRLMNRNFWQQDNLLAKKNFLEANASLWQKKVAKLPLFDCNRAVNWLFKQSSEVLDWLSANIQHSSVRVAVTAMSFLDTNRIHPQIILSTLQYFQYASARLFIHRAHHMAIQERWFQHSNNQSVVLKGTRQAIDDHRVAISPSILYLDEWIGLIRDVVKMDDVVVKKVYTGLSRVMQAYMQHLLKVTQDLPEEAIRYIRPHTQQNRDFHSVLQRYHIQINDFRKRFYLQQGNVRESIFDSYVRDYLSDYFSSHKDVPKSLTWNGLFNQAVEWHDTIQKQEIIAKLKKDFALARWQTLTQEKTLNYFNWTFEEIKSIDHIIETAKIFRNCLAASYAQRIIEGEYVVFYMTHAEMRVPLLLGCHLRDHSLVFDQLEYANNQKAELEYCNIAIHFIHEFNQRPSSSC</sequence>
<name>A0A5Q0P4I3_9GAMM</name>
<keyword evidence="3" id="KW-1185">Reference proteome</keyword>
<evidence type="ECO:0000313" key="3">
    <source>
        <dbReference type="Proteomes" id="UP000327478"/>
    </source>
</evidence>
<proteinExistence type="predicted"/>
<reference evidence="3 4" key="1">
    <citation type="submission" date="2019-10" db="EMBL/GenBank/DDBJ databases">
        <authorList>
            <person name="Dong K."/>
        </authorList>
    </citation>
    <scope>NUCLEOTIDE SEQUENCE [LARGE SCALE GENOMIC DNA]</scope>
    <source>
        <strain evidence="3">dk386</strain>
        <strain evidence="2">Dk386</strain>
        <strain evidence="4">dk771</strain>
        <strain evidence="1">Dk771</strain>
    </source>
</reference>
<accession>A0A5Q0P4I3</accession>
<dbReference type="EMBL" id="CP045650">
    <property type="protein sequence ID" value="QGA11310.1"/>
    <property type="molecule type" value="Genomic_DNA"/>
</dbReference>
<organism evidence="1 4">
    <name type="scientific">Acinetobacter wanghuae</name>
    <dbReference type="NCBI Taxonomy" id="2662362"/>
    <lineage>
        <taxon>Bacteria</taxon>
        <taxon>Pseudomonadati</taxon>
        <taxon>Pseudomonadota</taxon>
        <taxon>Gammaproteobacteria</taxon>
        <taxon>Moraxellales</taxon>
        <taxon>Moraxellaceae</taxon>
        <taxon>Acinetobacter</taxon>
    </lineage>
</organism>
<dbReference type="AlphaFoldDB" id="A0A5Q0P4I3"/>
<protein>
    <submittedName>
        <fullName evidence="1">Uncharacterized protein</fullName>
    </submittedName>
</protein>